<keyword evidence="5 8" id="KW-0521">NADP</keyword>
<proteinExistence type="inferred from homology"/>
<dbReference type="Pfam" id="PF00186">
    <property type="entry name" value="DHFR_1"/>
    <property type="match status" value="1"/>
</dbReference>
<dbReference type="FunFam" id="3.40.430.10:FF:000001">
    <property type="entry name" value="Dihydrofolate reductase"/>
    <property type="match status" value="1"/>
</dbReference>
<dbReference type="EMBL" id="LBZM01000044">
    <property type="protein sequence ID" value="KKR70836.1"/>
    <property type="molecule type" value="Genomic_DNA"/>
</dbReference>
<dbReference type="SUPFAM" id="SSF53597">
    <property type="entry name" value="Dihydrofolate reductase-like"/>
    <property type="match status" value="1"/>
</dbReference>
<dbReference type="Proteomes" id="UP000034664">
    <property type="component" value="Unassembled WGS sequence"/>
</dbReference>
<evidence type="ECO:0000313" key="10">
    <source>
        <dbReference type="EMBL" id="KKR70836.1"/>
    </source>
</evidence>
<dbReference type="PIRSF" id="PIRSF000194">
    <property type="entry name" value="DHFR"/>
    <property type="match status" value="1"/>
</dbReference>
<evidence type="ECO:0000256" key="8">
    <source>
        <dbReference type="PIRNR" id="PIRNR000194"/>
    </source>
</evidence>
<dbReference type="GO" id="GO:0046654">
    <property type="term" value="P:tetrahydrofolate biosynthetic process"/>
    <property type="evidence" value="ECO:0007669"/>
    <property type="project" value="UniProtKB-UniPathway"/>
</dbReference>
<comment type="caution">
    <text evidence="10">The sequence shown here is derived from an EMBL/GenBank/DDBJ whole genome shotgun (WGS) entry which is preliminary data.</text>
</comment>
<comment type="catalytic activity">
    <reaction evidence="8">
        <text>(6S)-5,6,7,8-tetrahydrofolate + NADP(+) = 7,8-dihydrofolate + NADPH + H(+)</text>
        <dbReference type="Rhea" id="RHEA:15009"/>
        <dbReference type="ChEBI" id="CHEBI:15378"/>
        <dbReference type="ChEBI" id="CHEBI:57451"/>
        <dbReference type="ChEBI" id="CHEBI:57453"/>
        <dbReference type="ChEBI" id="CHEBI:57783"/>
        <dbReference type="ChEBI" id="CHEBI:58349"/>
        <dbReference type="EC" id="1.5.1.3"/>
    </reaction>
</comment>
<dbReference type="GO" id="GO:0070401">
    <property type="term" value="F:NADP+ binding"/>
    <property type="evidence" value="ECO:0007669"/>
    <property type="project" value="UniProtKB-ARBA"/>
</dbReference>
<evidence type="ECO:0000256" key="3">
    <source>
        <dbReference type="ARBA" id="ARBA00012856"/>
    </source>
</evidence>
<comment type="function">
    <text evidence="7 8">Key enzyme in folate metabolism. Catalyzes an essential reaction for de novo glycine and purine synthesis, and for DNA precursor synthesis.</text>
</comment>
<keyword evidence="6 8" id="KW-0560">Oxidoreductase</keyword>
<evidence type="ECO:0000313" key="11">
    <source>
        <dbReference type="Proteomes" id="UP000034664"/>
    </source>
</evidence>
<dbReference type="GO" id="GO:0046655">
    <property type="term" value="P:folic acid metabolic process"/>
    <property type="evidence" value="ECO:0007669"/>
    <property type="project" value="TreeGrafter"/>
</dbReference>
<dbReference type="PATRIC" id="fig|1618482.3.peg.1159"/>
<evidence type="ECO:0000256" key="5">
    <source>
        <dbReference type="ARBA" id="ARBA00022857"/>
    </source>
</evidence>
<organism evidence="10 11">
    <name type="scientific">Candidatus Roizmanbacteria bacterium GW2011_GWB1_40_7</name>
    <dbReference type="NCBI Taxonomy" id="1618482"/>
    <lineage>
        <taxon>Bacteria</taxon>
        <taxon>Candidatus Roizmaniibacteriota</taxon>
    </lineage>
</organism>
<evidence type="ECO:0000259" key="9">
    <source>
        <dbReference type="PROSITE" id="PS51330"/>
    </source>
</evidence>
<dbReference type="GO" id="GO:0004146">
    <property type="term" value="F:dihydrofolate reductase activity"/>
    <property type="evidence" value="ECO:0007669"/>
    <property type="project" value="UniProtKB-EC"/>
</dbReference>
<name>A0A0G0T7U1_9BACT</name>
<dbReference type="GO" id="GO:0005829">
    <property type="term" value="C:cytosol"/>
    <property type="evidence" value="ECO:0007669"/>
    <property type="project" value="TreeGrafter"/>
</dbReference>
<dbReference type="InterPro" id="IPR012259">
    <property type="entry name" value="DHFR"/>
</dbReference>
<dbReference type="PRINTS" id="PR00070">
    <property type="entry name" value="DHFR"/>
</dbReference>
<dbReference type="Gene3D" id="3.40.430.10">
    <property type="entry name" value="Dihydrofolate Reductase, subunit A"/>
    <property type="match status" value="1"/>
</dbReference>
<evidence type="ECO:0000256" key="2">
    <source>
        <dbReference type="ARBA" id="ARBA00009539"/>
    </source>
</evidence>
<dbReference type="InterPro" id="IPR024072">
    <property type="entry name" value="DHFR-like_dom_sf"/>
</dbReference>
<comment type="similarity">
    <text evidence="2 8">Belongs to the dihydrofolate reductase family.</text>
</comment>
<dbReference type="GO" id="GO:0006730">
    <property type="term" value="P:one-carbon metabolic process"/>
    <property type="evidence" value="ECO:0007669"/>
    <property type="project" value="UniProtKB-KW"/>
</dbReference>
<dbReference type="GO" id="GO:0046452">
    <property type="term" value="P:dihydrofolate metabolic process"/>
    <property type="evidence" value="ECO:0007669"/>
    <property type="project" value="TreeGrafter"/>
</dbReference>
<dbReference type="PANTHER" id="PTHR48069:SF3">
    <property type="entry name" value="DIHYDROFOLATE REDUCTASE"/>
    <property type="match status" value="1"/>
</dbReference>
<dbReference type="CDD" id="cd00209">
    <property type="entry name" value="DHFR"/>
    <property type="match status" value="1"/>
</dbReference>
<evidence type="ECO:0000256" key="4">
    <source>
        <dbReference type="ARBA" id="ARBA00022563"/>
    </source>
</evidence>
<feature type="domain" description="DHFR" evidence="9">
    <location>
        <begin position="4"/>
        <end position="160"/>
    </location>
</feature>
<protein>
    <recommendedName>
        <fullName evidence="3 8">Dihydrofolate reductase</fullName>
        <ecNumber evidence="3 8">1.5.1.3</ecNumber>
    </recommendedName>
</protein>
<dbReference type="AlphaFoldDB" id="A0A0G0T7U1"/>
<gene>
    <name evidence="10" type="ORF">UU14_C0044G0007</name>
</gene>
<dbReference type="InterPro" id="IPR001796">
    <property type="entry name" value="DHFR_dom"/>
</dbReference>
<sequence>MSITISIIAAIDANRGLGKNNRLLFKILEDMKRFKKLTTGHVVVMGRKTFESIGRSLPKRTNIVVTRDAKYKAGGCIVVHSLDEALEKATEIEKEEIFVIGGGEIYNQAIEIADTLYLTIVKGSYEADAFFPECESKFHEISRTESRDNNYSYAFTVWERD</sequence>
<evidence type="ECO:0000256" key="6">
    <source>
        <dbReference type="ARBA" id="ARBA00023002"/>
    </source>
</evidence>
<dbReference type="PANTHER" id="PTHR48069">
    <property type="entry name" value="DIHYDROFOLATE REDUCTASE"/>
    <property type="match status" value="1"/>
</dbReference>
<accession>A0A0G0T7U1</accession>
<keyword evidence="4 8" id="KW-0554">One-carbon metabolism</keyword>
<evidence type="ECO:0000256" key="7">
    <source>
        <dbReference type="ARBA" id="ARBA00025067"/>
    </source>
</evidence>
<evidence type="ECO:0000256" key="1">
    <source>
        <dbReference type="ARBA" id="ARBA00004903"/>
    </source>
</evidence>
<dbReference type="UniPathway" id="UPA00077">
    <property type="reaction ID" value="UER00158"/>
</dbReference>
<comment type="pathway">
    <text evidence="1 8">Cofactor biosynthesis; tetrahydrofolate biosynthesis; 5,6,7,8-tetrahydrofolate from 7,8-dihydrofolate: step 1/1.</text>
</comment>
<dbReference type="EC" id="1.5.1.3" evidence="3 8"/>
<reference evidence="10 11" key="1">
    <citation type="journal article" date="2015" name="Nature">
        <title>rRNA introns, odd ribosomes, and small enigmatic genomes across a large radiation of phyla.</title>
        <authorList>
            <person name="Brown C.T."/>
            <person name="Hug L.A."/>
            <person name="Thomas B.C."/>
            <person name="Sharon I."/>
            <person name="Castelle C.J."/>
            <person name="Singh A."/>
            <person name="Wilkins M.J."/>
            <person name="Williams K.H."/>
            <person name="Banfield J.F."/>
        </authorList>
    </citation>
    <scope>NUCLEOTIDE SEQUENCE [LARGE SCALE GENOMIC DNA]</scope>
</reference>
<dbReference type="PROSITE" id="PS51330">
    <property type="entry name" value="DHFR_2"/>
    <property type="match status" value="1"/>
</dbReference>